<dbReference type="EMBL" id="JAUSTF010000004">
    <property type="protein sequence ID" value="MDQ0180948.1"/>
    <property type="molecule type" value="Genomic_DNA"/>
</dbReference>
<dbReference type="AlphaFoldDB" id="A0AAW8DIH6"/>
<keyword evidence="4" id="KW-1185">Reference proteome</keyword>
<protein>
    <submittedName>
        <fullName evidence="2">Uncharacterized protein</fullName>
    </submittedName>
</protein>
<sequence length="73" mass="7598">MARILKNVNADGGDRHDTGQAGRFRPAGGGVRGRAVGGVPAPHDGFPARDGTARPEFAAGLELRKINPGKPQR</sequence>
<dbReference type="Proteomes" id="UP001230951">
    <property type="component" value="Unassembled WGS sequence"/>
</dbReference>
<evidence type="ECO:0000313" key="2">
    <source>
        <dbReference type="EMBL" id="MDP9904623.1"/>
    </source>
</evidence>
<reference evidence="2 4" key="1">
    <citation type="submission" date="2023-07" db="EMBL/GenBank/DDBJ databases">
        <title>Sorghum-associated microbial communities from plants grown in Nebraska, USA.</title>
        <authorList>
            <person name="Schachtman D."/>
        </authorList>
    </citation>
    <scope>NUCLEOTIDE SEQUENCE</scope>
    <source>
        <strain evidence="2">DS1006</strain>
        <strain evidence="3 4">DS1016</strain>
    </source>
</reference>
<dbReference type="Proteomes" id="UP001242995">
    <property type="component" value="Unassembled WGS sequence"/>
</dbReference>
<feature type="compositionally biased region" description="Gly residues" evidence="1">
    <location>
        <begin position="27"/>
        <end position="36"/>
    </location>
</feature>
<feature type="region of interest" description="Disordered" evidence="1">
    <location>
        <begin position="1"/>
        <end position="52"/>
    </location>
</feature>
<gene>
    <name evidence="2" type="ORF">J2S90_001578</name>
    <name evidence="3" type="ORF">J2S93_002375</name>
</gene>
<organism evidence="2 5">
    <name type="scientific">Arthrobacter bambusae</name>
    <dbReference type="NCBI Taxonomy" id="1338426"/>
    <lineage>
        <taxon>Bacteria</taxon>
        <taxon>Bacillati</taxon>
        <taxon>Actinomycetota</taxon>
        <taxon>Actinomycetes</taxon>
        <taxon>Micrococcales</taxon>
        <taxon>Micrococcaceae</taxon>
        <taxon>Arthrobacter</taxon>
    </lineage>
</organism>
<proteinExistence type="predicted"/>
<evidence type="ECO:0000313" key="5">
    <source>
        <dbReference type="Proteomes" id="UP001242995"/>
    </source>
</evidence>
<comment type="caution">
    <text evidence="2">The sequence shown here is derived from an EMBL/GenBank/DDBJ whole genome shotgun (WGS) entry which is preliminary data.</text>
</comment>
<dbReference type="EMBL" id="JAUSRG010000003">
    <property type="protein sequence ID" value="MDP9904623.1"/>
    <property type="molecule type" value="Genomic_DNA"/>
</dbReference>
<name>A0AAW8DIH6_9MICC</name>
<evidence type="ECO:0000313" key="3">
    <source>
        <dbReference type="EMBL" id="MDQ0180948.1"/>
    </source>
</evidence>
<evidence type="ECO:0000256" key="1">
    <source>
        <dbReference type="SAM" id="MobiDB-lite"/>
    </source>
</evidence>
<accession>A0AAW8DIH6</accession>
<evidence type="ECO:0000313" key="4">
    <source>
        <dbReference type="Proteomes" id="UP001230951"/>
    </source>
</evidence>